<dbReference type="EMBL" id="JAPDDP010000040">
    <property type="protein sequence ID" value="MDA0182770.1"/>
    <property type="molecule type" value="Genomic_DNA"/>
</dbReference>
<dbReference type="Proteomes" id="UP001147653">
    <property type="component" value="Unassembled WGS sequence"/>
</dbReference>
<evidence type="ECO:0000313" key="3">
    <source>
        <dbReference type="EMBL" id="MDA0182770.1"/>
    </source>
</evidence>
<dbReference type="InterPro" id="IPR048448">
    <property type="entry name" value="DnaX-like_C"/>
</dbReference>
<gene>
    <name evidence="3" type="ORF">OJ997_20830</name>
</gene>
<name>A0A9X3N9Z8_9ACTN</name>
<feature type="compositionally biased region" description="Pro residues" evidence="1">
    <location>
        <begin position="33"/>
        <end position="44"/>
    </location>
</feature>
<dbReference type="AlphaFoldDB" id="A0A9X3N9Z8"/>
<comment type="caution">
    <text evidence="3">The sequence shown here is derived from an EMBL/GenBank/DDBJ whole genome shotgun (WGS) entry which is preliminary data.</text>
</comment>
<evidence type="ECO:0000256" key="1">
    <source>
        <dbReference type="SAM" id="MobiDB-lite"/>
    </source>
</evidence>
<evidence type="ECO:0000313" key="4">
    <source>
        <dbReference type="Proteomes" id="UP001147653"/>
    </source>
</evidence>
<keyword evidence="4" id="KW-1185">Reference proteome</keyword>
<evidence type="ECO:0000259" key="2">
    <source>
        <dbReference type="Pfam" id="PF20964"/>
    </source>
</evidence>
<feature type="region of interest" description="Disordered" evidence="1">
    <location>
        <begin position="1"/>
        <end position="63"/>
    </location>
</feature>
<reference evidence="3" key="1">
    <citation type="submission" date="2022-10" db="EMBL/GenBank/DDBJ databases">
        <title>The WGS of Solirubrobacter phytolaccae KCTC 29190.</title>
        <authorList>
            <person name="Jiang Z."/>
        </authorList>
    </citation>
    <scope>NUCLEOTIDE SEQUENCE</scope>
    <source>
        <strain evidence="3">KCTC 29190</strain>
    </source>
</reference>
<dbReference type="Pfam" id="PF20964">
    <property type="entry name" value="DnaX_C"/>
    <property type="match status" value="1"/>
</dbReference>
<organism evidence="3 4">
    <name type="scientific">Solirubrobacter phytolaccae</name>
    <dbReference type="NCBI Taxonomy" id="1404360"/>
    <lineage>
        <taxon>Bacteria</taxon>
        <taxon>Bacillati</taxon>
        <taxon>Actinomycetota</taxon>
        <taxon>Thermoleophilia</taxon>
        <taxon>Solirubrobacterales</taxon>
        <taxon>Solirubrobacteraceae</taxon>
        <taxon>Solirubrobacter</taxon>
    </lineage>
</organism>
<feature type="domain" description="DNA polymerase III subunit tau-like C-terminal" evidence="2">
    <location>
        <begin position="168"/>
        <end position="247"/>
    </location>
</feature>
<feature type="region of interest" description="Disordered" evidence="1">
    <location>
        <begin position="96"/>
        <end position="126"/>
    </location>
</feature>
<protein>
    <recommendedName>
        <fullName evidence="2">DNA polymerase III subunit tau-like C-terminal domain-containing protein</fullName>
    </recommendedName>
</protein>
<feature type="compositionally biased region" description="Low complexity" evidence="1">
    <location>
        <begin position="1"/>
        <end position="32"/>
    </location>
</feature>
<feature type="non-terminal residue" evidence="3">
    <location>
        <position position="1"/>
    </location>
</feature>
<sequence>HAAPPQAAPVQSAPPAHAAPPQAAPPAQAAPPHSAPPPSSPAPVAPEDDRSAEPPPYGVPHPSVARVATPLVYGQPPVAADDEHVRGRTEVAITAQVEGQPPVEVRTTLPGAGNSTPEEAQHVADEAAAAVARDLATESDPTPAVTAVAVVEPDVPAPAPSLGVSVEIGEHWKAVVESLRDGTPLLAAALDDAVPVPADDAGLTLVWPEESAFLKRKAEAPANQSALVEAIRAVTGSSLRLAYELRAAGSPPPVSAAVGAAVAPSSLSDEDLVARFMDEFDAEELPPEPEEQT</sequence>
<accession>A0A9X3N9Z8</accession>
<proteinExistence type="predicted"/>